<comment type="caution">
    <text evidence="10">The sequence shown here is derived from an EMBL/GenBank/DDBJ whole genome shotgun (WGS) entry which is preliminary data.</text>
</comment>
<keyword evidence="11" id="KW-1185">Reference proteome</keyword>
<evidence type="ECO:0000256" key="1">
    <source>
        <dbReference type="ARBA" id="ARBA00004123"/>
    </source>
</evidence>
<dbReference type="OMA" id="YLTHDTM"/>
<evidence type="ECO:0000256" key="6">
    <source>
        <dbReference type="ARBA" id="ARBA00023242"/>
    </source>
</evidence>
<evidence type="ECO:0000313" key="10">
    <source>
        <dbReference type="EMBL" id="KAA8908750.1"/>
    </source>
</evidence>
<keyword evidence="5" id="KW-0694">RNA-binding</keyword>
<keyword evidence="2" id="KW-0479">Metal-binding</keyword>
<dbReference type="EMBL" id="SWFT01000004">
    <property type="protein sequence ID" value="KAA8908750.1"/>
    <property type="molecule type" value="Genomic_DNA"/>
</dbReference>
<dbReference type="PANTHER" id="PTHR31148">
    <property type="entry name" value="U1 SMALL NUCLEAR RIBONUCLEOPROTEIN C"/>
    <property type="match status" value="1"/>
</dbReference>
<dbReference type="PANTHER" id="PTHR31148:SF1">
    <property type="entry name" value="U1 SMALL NUCLEAR RIBONUCLEOPROTEIN C"/>
    <property type="match status" value="1"/>
</dbReference>
<dbReference type="RefSeq" id="XP_034015178.1">
    <property type="nucleotide sequence ID" value="XM_034158899.1"/>
</dbReference>
<feature type="compositionally biased region" description="Low complexity" evidence="8">
    <location>
        <begin position="67"/>
        <end position="77"/>
    </location>
</feature>
<gene>
    <name evidence="10" type="ORF">DIURU_000063</name>
</gene>
<name>A0A642UZZ0_DIURU</name>
<dbReference type="InterPro" id="IPR013085">
    <property type="entry name" value="U1-CZ_Znf_C2H2"/>
</dbReference>
<dbReference type="Gene3D" id="3.30.160.60">
    <property type="entry name" value="Classic Zinc Finger"/>
    <property type="match status" value="1"/>
</dbReference>
<dbReference type="InterPro" id="IPR000690">
    <property type="entry name" value="Matrin/U1-C_Znf_C2H2"/>
</dbReference>
<proteinExistence type="predicted"/>
<dbReference type="GO" id="GO:0000395">
    <property type="term" value="P:mRNA 5'-splice site recognition"/>
    <property type="evidence" value="ECO:0007669"/>
    <property type="project" value="InterPro"/>
</dbReference>
<dbReference type="GO" id="GO:0030627">
    <property type="term" value="F:pre-mRNA 5'-splice site binding"/>
    <property type="evidence" value="ECO:0007669"/>
    <property type="project" value="InterPro"/>
</dbReference>
<feature type="compositionally biased region" description="Pro residues" evidence="8">
    <location>
        <begin position="78"/>
        <end position="93"/>
    </location>
</feature>
<evidence type="ECO:0000256" key="2">
    <source>
        <dbReference type="ARBA" id="ARBA00022723"/>
    </source>
</evidence>
<feature type="region of interest" description="Disordered" evidence="8">
    <location>
        <begin position="67"/>
        <end position="94"/>
    </location>
</feature>
<evidence type="ECO:0000256" key="4">
    <source>
        <dbReference type="ARBA" id="ARBA00022833"/>
    </source>
</evidence>
<evidence type="ECO:0000256" key="7">
    <source>
        <dbReference type="ARBA" id="ARBA00023274"/>
    </source>
</evidence>
<dbReference type="Pfam" id="PF06220">
    <property type="entry name" value="zf-U1"/>
    <property type="match status" value="1"/>
</dbReference>
<dbReference type="SUPFAM" id="SSF57667">
    <property type="entry name" value="beta-beta-alpha zinc fingers"/>
    <property type="match status" value="1"/>
</dbReference>
<sequence>MAKYYCDYCRTYLTHDKPSVRKNHLTGRTHLKLYCQHYEQKAREQGLWNPNDMPYEITGAWLNRGAPGSSVPASSAMLPPPPTLPGLPNPPPAVIRDLEREQRAIHDARPKEFKW</sequence>
<dbReference type="AlphaFoldDB" id="A0A642UZZ0"/>
<dbReference type="GO" id="GO:0008270">
    <property type="term" value="F:zinc ion binding"/>
    <property type="evidence" value="ECO:0007669"/>
    <property type="project" value="UniProtKB-KW"/>
</dbReference>
<feature type="domain" description="Matrin-type" evidence="9">
    <location>
        <begin position="4"/>
        <end position="36"/>
    </location>
</feature>
<dbReference type="OrthoDB" id="76567at2759"/>
<evidence type="ECO:0000256" key="8">
    <source>
        <dbReference type="SAM" id="MobiDB-lite"/>
    </source>
</evidence>
<dbReference type="Proteomes" id="UP000449547">
    <property type="component" value="Unassembled WGS sequence"/>
</dbReference>
<evidence type="ECO:0000256" key="3">
    <source>
        <dbReference type="ARBA" id="ARBA00022771"/>
    </source>
</evidence>
<dbReference type="InterPro" id="IPR017340">
    <property type="entry name" value="U1_snRNP-C"/>
</dbReference>
<evidence type="ECO:0000256" key="5">
    <source>
        <dbReference type="ARBA" id="ARBA00022884"/>
    </source>
</evidence>
<dbReference type="SMART" id="SM00451">
    <property type="entry name" value="ZnF_U1"/>
    <property type="match status" value="1"/>
</dbReference>
<dbReference type="InterPro" id="IPR036236">
    <property type="entry name" value="Znf_C2H2_sf"/>
</dbReference>
<dbReference type="GeneID" id="54778716"/>
<protein>
    <recommendedName>
        <fullName evidence="9">Matrin-type domain-containing protein</fullName>
    </recommendedName>
</protein>
<dbReference type="PROSITE" id="PS50171">
    <property type="entry name" value="ZF_MATRIN"/>
    <property type="match status" value="1"/>
</dbReference>
<evidence type="ECO:0000259" key="9">
    <source>
        <dbReference type="PROSITE" id="PS50171"/>
    </source>
</evidence>
<keyword evidence="4" id="KW-0862">Zinc</keyword>
<evidence type="ECO:0000313" key="11">
    <source>
        <dbReference type="Proteomes" id="UP000449547"/>
    </source>
</evidence>
<accession>A0A642UZZ0</accession>
<keyword evidence="7" id="KW-0687">Ribonucleoprotein</keyword>
<dbReference type="InterPro" id="IPR003604">
    <property type="entry name" value="Matrin/U1-like-C_Znf_C2H2"/>
</dbReference>
<dbReference type="VEuPathDB" id="FungiDB:DIURU_000063"/>
<keyword evidence="3" id="KW-0863">Zinc-finger</keyword>
<dbReference type="GO" id="GO:0005685">
    <property type="term" value="C:U1 snRNP"/>
    <property type="evidence" value="ECO:0007669"/>
    <property type="project" value="InterPro"/>
</dbReference>
<organism evidence="10 11">
    <name type="scientific">Diutina rugosa</name>
    <name type="common">Yeast</name>
    <name type="synonym">Candida rugosa</name>
    <dbReference type="NCBI Taxonomy" id="5481"/>
    <lineage>
        <taxon>Eukaryota</taxon>
        <taxon>Fungi</taxon>
        <taxon>Dikarya</taxon>
        <taxon>Ascomycota</taxon>
        <taxon>Saccharomycotina</taxon>
        <taxon>Pichiomycetes</taxon>
        <taxon>Debaryomycetaceae</taxon>
        <taxon>Diutina</taxon>
    </lineage>
</organism>
<comment type="subcellular location">
    <subcellularLocation>
        <location evidence="1">Nucleus</location>
    </subcellularLocation>
</comment>
<reference evidence="10 11" key="1">
    <citation type="submission" date="2019-07" db="EMBL/GenBank/DDBJ databases">
        <title>Genome assembly of two rare yeast pathogens: Diutina rugosa and Trichomonascus ciferrii.</title>
        <authorList>
            <person name="Mixao V."/>
            <person name="Saus E."/>
            <person name="Hansen A."/>
            <person name="Lass-Flor C."/>
            <person name="Gabaldon T."/>
        </authorList>
    </citation>
    <scope>NUCLEOTIDE SEQUENCE [LARGE SCALE GENOMIC DNA]</scope>
    <source>
        <strain evidence="10 11">CBS 613</strain>
    </source>
</reference>
<keyword evidence="6" id="KW-0539">Nucleus</keyword>